<evidence type="ECO:0000256" key="3">
    <source>
        <dbReference type="ARBA" id="ARBA00023295"/>
    </source>
</evidence>
<evidence type="ECO:0000256" key="2">
    <source>
        <dbReference type="ARBA" id="ARBA00022801"/>
    </source>
</evidence>
<dbReference type="InterPro" id="IPR001910">
    <property type="entry name" value="Inosine/uridine_hydrolase_dom"/>
</dbReference>
<feature type="domain" description="Inosine/uridine-preferring nucleoside hydrolase" evidence="4">
    <location>
        <begin position="7"/>
        <end position="364"/>
    </location>
</feature>
<dbReference type="InterPro" id="IPR036452">
    <property type="entry name" value="Ribo_hydro-like"/>
</dbReference>
<sequence>MPPKNRVIIDTDPGVDDVLALILALSSLPEELEVLLISVTYGNVPVKSCLKNVAALFHIIDLEIKWRKAQNKPIGFSSLLDRKPVVAIGADHPLEEEVLAADHFLADGPDGLHGVHDSLPHLAPTQMWDKVFQEGADGKPSLFSASKTPAHKEILRVLQENPTDTVTIAVLGPMTNIALAASEDPETFVKVKELVVMGGAIDVPGNITPVAEFNTYADPVAAAQVYALTSPSPQSTLPPSSLPAYPSKLPRRVELKLFPLDLTSPHRLSKSQFDERSQPLAESGSPLAQWMAHFMARTFEKINSFKPPGSTSEPALQLHDPMVLWYILTSENKGWKRSARGEDIRVEAVGQWSRGELITDKRGMAKLLDHDDDELTVDEVPGDTDGWFTPGKGNRVTRMLQSPGETLFAHVLLDAIFPRT</sequence>
<dbReference type="InterPro" id="IPR023186">
    <property type="entry name" value="IUNH"/>
</dbReference>
<keyword evidence="2" id="KW-0378">Hydrolase</keyword>
<keyword evidence="3" id="KW-0326">Glycosidase</keyword>
<dbReference type="GO" id="GO:0005829">
    <property type="term" value="C:cytosol"/>
    <property type="evidence" value="ECO:0007669"/>
    <property type="project" value="TreeGrafter"/>
</dbReference>
<protein>
    <recommendedName>
        <fullName evidence="4">Inosine/uridine-preferring nucleoside hydrolase domain-containing protein</fullName>
    </recommendedName>
</protein>
<dbReference type="PANTHER" id="PTHR12304:SF56">
    <property type="entry name" value="HYDROLASE, PUTATIVE (AFU_ORTHOLOGUE AFUA_1G11790)-RELATED"/>
    <property type="match status" value="1"/>
</dbReference>
<name>A0A0B7KAK3_BIOOC</name>
<dbReference type="PANTHER" id="PTHR12304">
    <property type="entry name" value="INOSINE-URIDINE PREFERRING NUCLEOSIDE HYDROLASE"/>
    <property type="match status" value="1"/>
</dbReference>
<dbReference type="GO" id="GO:0008477">
    <property type="term" value="F:purine nucleosidase activity"/>
    <property type="evidence" value="ECO:0007669"/>
    <property type="project" value="TreeGrafter"/>
</dbReference>
<reference evidence="5" key="1">
    <citation type="submission" date="2015-01" db="EMBL/GenBank/DDBJ databases">
        <authorList>
            <person name="Durling Mikael"/>
        </authorList>
    </citation>
    <scope>NUCLEOTIDE SEQUENCE</scope>
</reference>
<dbReference type="SUPFAM" id="SSF53590">
    <property type="entry name" value="Nucleoside hydrolase"/>
    <property type="match status" value="1"/>
</dbReference>
<dbReference type="AlphaFoldDB" id="A0A0B7KAK3"/>
<proteinExistence type="inferred from homology"/>
<organism evidence="5">
    <name type="scientific">Bionectria ochroleuca</name>
    <name type="common">Gliocladium roseum</name>
    <dbReference type="NCBI Taxonomy" id="29856"/>
    <lineage>
        <taxon>Eukaryota</taxon>
        <taxon>Fungi</taxon>
        <taxon>Dikarya</taxon>
        <taxon>Ascomycota</taxon>
        <taxon>Pezizomycotina</taxon>
        <taxon>Sordariomycetes</taxon>
        <taxon>Hypocreomycetidae</taxon>
        <taxon>Hypocreales</taxon>
        <taxon>Bionectriaceae</taxon>
        <taxon>Clonostachys</taxon>
    </lineage>
</organism>
<evidence type="ECO:0000313" key="5">
    <source>
        <dbReference type="EMBL" id="CEO54134.1"/>
    </source>
</evidence>
<dbReference type="Gene3D" id="3.90.245.10">
    <property type="entry name" value="Ribonucleoside hydrolase-like"/>
    <property type="match status" value="1"/>
</dbReference>
<evidence type="ECO:0000256" key="1">
    <source>
        <dbReference type="ARBA" id="ARBA00009176"/>
    </source>
</evidence>
<accession>A0A0B7KAK3</accession>
<dbReference type="EMBL" id="CDPU01000040">
    <property type="protein sequence ID" value="CEO54134.1"/>
    <property type="molecule type" value="Genomic_DNA"/>
</dbReference>
<dbReference type="Pfam" id="PF01156">
    <property type="entry name" value="IU_nuc_hydro"/>
    <property type="match status" value="1"/>
</dbReference>
<comment type="similarity">
    <text evidence="1">Belongs to the IUNH family.</text>
</comment>
<dbReference type="GO" id="GO:0006152">
    <property type="term" value="P:purine nucleoside catabolic process"/>
    <property type="evidence" value="ECO:0007669"/>
    <property type="project" value="TreeGrafter"/>
</dbReference>
<gene>
    <name evidence="5" type="ORF">BN869_000010192_1</name>
</gene>
<evidence type="ECO:0000259" key="4">
    <source>
        <dbReference type="Pfam" id="PF01156"/>
    </source>
</evidence>